<sequence length="547" mass="63468">MNQQKSLFRRVQLWMYGRKQNALSICKKIGYLDDKRGKRVARHKKPNKKINSKKRLMDFEENHNHQEKEQTNCMSSIIFLIFLYLLQGVPLGLVMGSLPYLLQPYLSFTSLGFFSLASYPYSLKLFWSPIVDTVYNEKWGRRKSWVIPVQGSIGLCLLWISYNIQQWFQEVAESLKQITVVFFILVFLCATQDIAVDGWALSLLSEENLIYASTAQSIGLNTGYFLSFTVFLAFNSSEFSNKYFRSVKKDFGLISLSGYMRFWGWVFIISTMFVSFFQDEPRKKYSSVSIKNAYLIIFNIIKLRNVRTFMFVHLIAKIGSSASEATLNLKLLEKGLKKENLSIAILINFPFELIFGYYAAKWSSTSRKLLPWIYAYIGRLIAAFIGILIVYKFPHDGKINTEYFYIIIFQNMISSFMNTIQFISINAFHTRIADPIIGGTYMTLLNTVSNLGGTWPRYFVFESIDFFTKSYCSKNIANKCITDEQVSFCKELNGHCIKKVDGYYITNLLSIFIGFLLFFLFIKPSVEKLQRLPLRAWKISVIDSVFF</sequence>
<dbReference type="VEuPathDB" id="FungiDB:T552_00786"/>
<dbReference type="OrthoDB" id="6415790at2759"/>
<feature type="transmembrane region" description="Helical" evidence="5">
    <location>
        <begin position="502"/>
        <end position="522"/>
    </location>
</feature>
<reference evidence="7" key="1">
    <citation type="journal article" date="2016" name="Nat. Commun.">
        <title>Genome analysis of three Pneumocystis species reveals adaptation mechanisms to life exclusively in mammalian hosts.</title>
        <authorList>
            <person name="Ma L."/>
            <person name="Chen Z."/>
            <person name="Huang D.W."/>
            <person name="Kutty G."/>
            <person name="Ishihara M."/>
            <person name="Wang H."/>
            <person name="Abouelleil A."/>
            <person name="Bishop L."/>
            <person name="Davey E."/>
            <person name="Deng R."/>
            <person name="Deng X."/>
            <person name="Fan L."/>
            <person name="Fantoni G."/>
            <person name="Fitzgerald M."/>
            <person name="Gogineni E."/>
            <person name="Goldberg J.M."/>
            <person name="Handley G."/>
            <person name="Hu X."/>
            <person name="Huber C."/>
            <person name="Jiao X."/>
            <person name="Jones K."/>
            <person name="Levin J.Z."/>
            <person name="Liu Y."/>
            <person name="Macdonald P."/>
            <person name="Melnikov A."/>
            <person name="Raley C."/>
            <person name="Sassi M."/>
            <person name="Sherman B.T."/>
            <person name="Song X."/>
            <person name="Sykes S."/>
            <person name="Tran B."/>
            <person name="Walsh L."/>
            <person name="Xia Y."/>
            <person name="Yang J."/>
            <person name="Young S."/>
            <person name="Zeng Q."/>
            <person name="Zheng X."/>
            <person name="Stephens R."/>
            <person name="Nusbaum C."/>
            <person name="Birren B.W."/>
            <person name="Azadi P."/>
            <person name="Lempicki R.A."/>
            <person name="Cuomo C.A."/>
            <person name="Kovacs J.A."/>
        </authorList>
    </citation>
    <scope>NUCLEOTIDE SEQUENCE [LARGE SCALE GENOMIC DNA]</scope>
    <source>
        <strain evidence="7">B80</strain>
    </source>
</reference>
<evidence type="ECO:0000256" key="5">
    <source>
        <dbReference type="SAM" id="Phobius"/>
    </source>
</evidence>
<evidence type="ECO:0000256" key="1">
    <source>
        <dbReference type="ARBA" id="ARBA00004141"/>
    </source>
</evidence>
<comment type="caution">
    <text evidence="6">The sequence shown here is derived from an EMBL/GenBank/DDBJ whole genome shotgun (WGS) entry which is preliminary data.</text>
</comment>
<evidence type="ECO:0000256" key="3">
    <source>
        <dbReference type="ARBA" id="ARBA00022989"/>
    </source>
</evidence>
<feature type="transmembrane region" description="Helical" evidence="5">
    <location>
        <begin position="254"/>
        <end position="277"/>
    </location>
</feature>
<evidence type="ECO:0000313" key="6">
    <source>
        <dbReference type="EMBL" id="KTW30312.1"/>
    </source>
</evidence>
<dbReference type="Gene3D" id="1.20.1250.20">
    <property type="entry name" value="MFS general substrate transporter like domains"/>
    <property type="match status" value="1"/>
</dbReference>
<comment type="subcellular location">
    <subcellularLocation>
        <location evidence="1">Membrane</location>
        <topology evidence="1">Multi-pass membrane protein</topology>
    </subcellularLocation>
</comment>
<evidence type="ECO:0008006" key="8">
    <source>
        <dbReference type="Google" id="ProtNLM"/>
    </source>
</evidence>
<feature type="transmembrane region" description="Helical" evidence="5">
    <location>
        <begin position="104"/>
        <end position="123"/>
    </location>
</feature>
<feature type="transmembrane region" description="Helical" evidence="5">
    <location>
        <begin position="372"/>
        <end position="391"/>
    </location>
</feature>
<dbReference type="GO" id="GO:0008521">
    <property type="term" value="F:acetyl-CoA transmembrane transporter activity"/>
    <property type="evidence" value="ECO:0007669"/>
    <property type="project" value="InterPro"/>
</dbReference>
<keyword evidence="3 5" id="KW-1133">Transmembrane helix</keyword>
<organism evidence="6 7">
    <name type="scientific">Pneumocystis carinii (strain B80)</name>
    <name type="common">Rat pneumocystis pneumonia agent</name>
    <name type="synonym">Pneumocystis carinii f. sp. carinii</name>
    <dbReference type="NCBI Taxonomy" id="1408658"/>
    <lineage>
        <taxon>Eukaryota</taxon>
        <taxon>Fungi</taxon>
        <taxon>Dikarya</taxon>
        <taxon>Ascomycota</taxon>
        <taxon>Taphrinomycotina</taxon>
        <taxon>Pneumocystomycetes</taxon>
        <taxon>Pneumocystaceae</taxon>
        <taxon>Pneumocystis</taxon>
    </lineage>
</organism>
<evidence type="ECO:0000256" key="2">
    <source>
        <dbReference type="ARBA" id="ARBA00022692"/>
    </source>
</evidence>
<proteinExistence type="predicted"/>
<dbReference type="InterPro" id="IPR004752">
    <property type="entry name" value="AmpG_permease/AT-1"/>
</dbReference>
<dbReference type="GeneID" id="28935589"/>
<dbReference type="GO" id="GO:0016020">
    <property type="term" value="C:membrane"/>
    <property type="evidence" value="ECO:0007669"/>
    <property type="project" value="UniProtKB-SubCell"/>
</dbReference>
<feature type="transmembrane region" description="Helical" evidence="5">
    <location>
        <begin position="208"/>
        <end position="234"/>
    </location>
</feature>
<keyword evidence="2 5" id="KW-0812">Transmembrane</keyword>
<dbReference type="PANTHER" id="PTHR12778:SF9">
    <property type="entry name" value="ACETYL-COENZYME A TRANSPORTER 1"/>
    <property type="match status" value="1"/>
</dbReference>
<dbReference type="EMBL" id="LFVZ01000003">
    <property type="protein sequence ID" value="KTW30312.1"/>
    <property type="molecule type" value="Genomic_DNA"/>
</dbReference>
<dbReference type="AlphaFoldDB" id="A0A0W4ZPM7"/>
<dbReference type="PANTHER" id="PTHR12778">
    <property type="entry name" value="SOLUTE CARRIER FAMILY 33 ACETYL-COA TRANSPORTER -RELATED"/>
    <property type="match status" value="1"/>
</dbReference>
<gene>
    <name evidence="6" type="ORF">T552_00786</name>
</gene>
<keyword evidence="7" id="KW-1185">Reference proteome</keyword>
<feature type="transmembrane region" description="Helical" evidence="5">
    <location>
        <begin position="403"/>
        <end position="425"/>
    </location>
</feature>
<name>A0A0W4ZPM7_PNEC8</name>
<evidence type="ECO:0000256" key="4">
    <source>
        <dbReference type="ARBA" id="ARBA00023136"/>
    </source>
</evidence>
<feature type="transmembrane region" description="Helical" evidence="5">
    <location>
        <begin position="340"/>
        <end position="360"/>
    </location>
</feature>
<feature type="transmembrane region" description="Helical" evidence="5">
    <location>
        <begin position="144"/>
        <end position="162"/>
    </location>
</feature>
<dbReference type="SUPFAM" id="SSF103473">
    <property type="entry name" value="MFS general substrate transporter"/>
    <property type="match status" value="1"/>
</dbReference>
<feature type="transmembrane region" description="Helical" evidence="5">
    <location>
        <begin position="77"/>
        <end position="98"/>
    </location>
</feature>
<dbReference type="Pfam" id="PF13000">
    <property type="entry name" value="Acatn"/>
    <property type="match status" value="2"/>
</dbReference>
<protein>
    <recommendedName>
        <fullName evidence="8">Acetyl-coenzyme A transporter 1</fullName>
    </recommendedName>
</protein>
<accession>A0A0W4ZPM7</accession>
<dbReference type="GO" id="GO:0035348">
    <property type="term" value="P:acetyl-CoA transmembrane transport"/>
    <property type="evidence" value="ECO:0007669"/>
    <property type="project" value="InterPro"/>
</dbReference>
<feature type="transmembrane region" description="Helical" evidence="5">
    <location>
        <begin position="174"/>
        <end position="196"/>
    </location>
</feature>
<dbReference type="FunFam" id="1.20.1250.20:FF:000289">
    <property type="entry name" value="Acetyl-coenzyme A transporter 1"/>
    <property type="match status" value="1"/>
</dbReference>
<dbReference type="RefSeq" id="XP_018227103.1">
    <property type="nucleotide sequence ID" value="XM_018369387.1"/>
</dbReference>
<evidence type="ECO:0000313" key="7">
    <source>
        <dbReference type="Proteomes" id="UP000054454"/>
    </source>
</evidence>
<dbReference type="InterPro" id="IPR024371">
    <property type="entry name" value="AcetylCoA_trans_1-like"/>
</dbReference>
<dbReference type="Proteomes" id="UP000054454">
    <property type="component" value="Unassembled WGS sequence"/>
</dbReference>
<dbReference type="InterPro" id="IPR036259">
    <property type="entry name" value="MFS_trans_sf"/>
</dbReference>
<keyword evidence="4 5" id="KW-0472">Membrane</keyword>